<protein>
    <recommendedName>
        <fullName evidence="2">S1 motif domain-containing protein</fullName>
    </recommendedName>
</protein>
<reference evidence="4" key="1">
    <citation type="submission" date="2016-10" db="EMBL/GenBank/DDBJ databases">
        <authorList>
            <person name="Varghese N."/>
            <person name="Submissions S."/>
        </authorList>
    </citation>
    <scope>NUCLEOTIDE SEQUENCE [LARGE SCALE GENOMIC DNA]</scope>
    <source>
        <strain evidence="4">S9</strain>
    </source>
</reference>
<dbReference type="PROSITE" id="PS50126">
    <property type="entry name" value="S1"/>
    <property type="match status" value="1"/>
</dbReference>
<evidence type="ECO:0000313" key="3">
    <source>
        <dbReference type="EMBL" id="SES23922.1"/>
    </source>
</evidence>
<evidence type="ECO:0000259" key="2">
    <source>
        <dbReference type="PROSITE" id="PS50126"/>
    </source>
</evidence>
<dbReference type="PANTHER" id="PTHR37296:SF1">
    <property type="entry name" value="CONSERVED VIRULENCE FACTOR B"/>
    <property type="match status" value="1"/>
</dbReference>
<dbReference type="PANTHER" id="PTHR37296">
    <property type="entry name" value="CONSERVED VIRULENCE FACTOR B"/>
    <property type="match status" value="1"/>
</dbReference>
<evidence type="ECO:0000256" key="1">
    <source>
        <dbReference type="PIRNR" id="PIRNR012524"/>
    </source>
</evidence>
<dbReference type="Pfam" id="PF13509">
    <property type="entry name" value="S1_2"/>
    <property type="match status" value="1"/>
</dbReference>
<dbReference type="STRING" id="1601833.SAMN05518684_11219"/>
<dbReference type="InterPro" id="IPR039566">
    <property type="entry name" value="CvfB_S1_st"/>
</dbReference>
<dbReference type="Proteomes" id="UP000198571">
    <property type="component" value="Unassembled WGS sequence"/>
</dbReference>
<dbReference type="InterPro" id="IPR012340">
    <property type="entry name" value="NA-bd_OB-fold"/>
</dbReference>
<dbReference type="InterPro" id="IPR036388">
    <property type="entry name" value="WH-like_DNA-bd_sf"/>
</dbReference>
<evidence type="ECO:0000313" key="4">
    <source>
        <dbReference type="Proteomes" id="UP000198571"/>
    </source>
</evidence>
<dbReference type="AlphaFoldDB" id="A0A1H9VQQ2"/>
<dbReference type="Gene3D" id="2.40.50.140">
    <property type="entry name" value="Nucleic acid-binding proteins"/>
    <property type="match status" value="2"/>
</dbReference>
<keyword evidence="4" id="KW-1185">Reference proteome</keyword>
<dbReference type="InterPro" id="IPR003029">
    <property type="entry name" value="S1_domain"/>
</dbReference>
<sequence>MSQLKPGTIVDLTVKKDAKTAYILENDVRLPKERGSDALNSGDKVTVFLYEDKKGQLTASSTLPDVSLNSYGWVEVADVVDRLGVFIHIGLPKDVLVSKDDLPLHTSVWPKRGDHLFVRLDHDRRGKLTAKPVTEEIIDQERDRAPKELMNQPAGGHVYKAAKIGSFIITEEGYRGFIHHSERKEEPRLGQWVKGRVIAVKEDGTLNISLRPLILESRDEDAEFLLTRIKENGGKIPLTDKSSPEDIRDYLNLSKAAFKRAMGKLLKEKKVTQNDGYTYLVKEQED</sequence>
<dbReference type="EMBL" id="FOGT01000012">
    <property type="protein sequence ID" value="SES23922.1"/>
    <property type="molecule type" value="Genomic_DNA"/>
</dbReference>
<dbReference type="InterPro" id="IPR048587">
    <property type="entry name" value="CvfB_S1_3rd"/>
</dbReference>
<accession>A0A1H9VQQ2</accession>
<proteinExistence type="inferred from homology"/>
<dbReference type="Pfam" id="PF21191">
    <property type="entry name" value="CvfB_1st"/>
    <property type="match status" value="1"/>
</dbReference>
<dbReference type="GO" id="GO:0003676">
    <property type="term" value="F:nucleic acid binding"/>
    <property type="evidence" value="ECO:0007669"/>
    <property type="project" value="InterPro"/>
</dbReference>
<dbReference type="OrthoDB" id="9801597at2"/>
<name>A0A1H9VQQ2_9BACI</name>
<dbReference type="Pfam" id="PF21543">
    <property type="entry name" value="CvfB_2nd"/>
    <property type="match status" value="1"/>
</dbReference>
<feature type="domain" description="S1 motif" evidence="2">
    <location>
        <begin position="151"/>
        <end position="211"/>
    </location>
</feature>
<gene>
    <name evidence="3" type="ORF">SAMN05518684_11219</name>
</gene>
<organism evidence="3 4">
    <name type="scientific">Salipaludibacillus aurantiacus</name>
    <dbReference type="NCBI Taxonomy" id="1601833"/>
    <lineage>
        <taxon>Bacteria</taxon>
        <taxon>Bacillati</taxon>
        <taxon>Bacillota</taxon>
        <taxon>Bacilli</taxon>
        <taxon>Bacillales</taxon>
        <taxon>Bacillaceae</taxon>
    </lineage>
</organism>
<comment type="similarity">
    <text evidence="1">Belongs to the CvfB family.</text>
</comment>
<dbReference type="PIRSF" id="PIRSF012524">
    <property type="entry name" value="YitL_S1"/>
    <property type="match status" value="1"/>
</dbReference>
<dbReference type="InterPro" id="IPR040764">
    <property type="entry name" value="CvfB_WH"/>
</dbReference>
<dbReference type="InterPro" id="IPR014464">
    <property type="entry name" value="CvfB_fam"/>
</dbReference>
<dbReference type="SUPFAM" id="SSF50249">
    <property type="entry name" value="Nucleic acid-binding proteins"/>
    <property type="match status" value="1"/>
</dbReference>
<dbReference type="InterPro" id="IPR048588">
    <property type="entry name" value="CvfB_S1_2nd"/>
</dbReference>
<dbReference type="Pfam" id="PF17783">
    <property type="entry name" value="WHD_CvfB"/>
    <property type="match status" value="1"/>
</dbReference>
<dbReference type="Gene3D" id="1.10.10.10">
    <property type="entry name" value="Winged helix-like DNA-binding domain superfamily/Winged helix DNA-binding domain"/>
    <property type="match status" value="1"/>
</dbReference>
<dbReference type="RefSeq" id="WP_093053639.1">
    <property type="nucleotide sequence ID" value="NZ_FOGT01000012.1"/>
</dbReference>